<evidence type="ECO:0000313" key="3">
    <source>
        <dbReference type="EMBL" id="NBC39022.1"/>
    </source>
</evidence>
<evidence type="ECO:0000313" key="4">
    <source>
        <dbReference type="Proteomes" id="UP000537825"/>
    </source>
</evidence>
<name>A0A7X4Y735_9BACT</name>
<keyword evidence="4" id="KW-1185">Reference proteome</keyword>
<reference evidence="3 4" key="1">
    <citation type="submission" date="2020-01" db="EMBL/GenBank/DDBJ databases">
        <title>The draft genome sequence of Corallococcus exiguus DSM 14696.</title>
        <authorList>
            <person name="Zhang X."/>
            <person name="Zhu H."/>
        </authorList>
    </citation>
    <scope>NUCLEOTIDE SEQUENCE [LARGE SCALE GENOMIC DNA]</scope>
    <source>
        <strain evidence="3 4">DSM 14696</strain>
    </source>
</reference>
<feature type="signal peptide" evidence="2">
    <location>
        <begin position="1"/>
        <end position="23"/>
    </location>
</feature>
<sequence>MFSVRCLAPLASAALLLALPAAAEEAVCAPVAKVPLERHLRQLSLDLLGRPPTMEEYKAFQAKGSVTADDVRAMMKDESFYARMRNYHRALLRSNINSSVQGNGDYRVSGTPLSFAGNNSNNLRGGQSQRCDGEIAQDSCKANPQDPHQSDSTAPACRDAQGIPLPVSYDYDTNFYQCRQLDVASTSPELKFADCNALKADATYGKYVNFCDNRYLASESKSVGYLCLPDPNKNTTNILVPFPATGVITAWEHPTTPTTSMRLERCGFDMSKDTSGRTNSAGTWTPQRGCVQREGYVTTTVQPYWSTTTETVKVCAVEAQDRATNPHSGASCETSRFNSDRSCGCGDKMRRCEITDVHTARVAAFNEEPLYITDAVVRNDEPYFNILTTRRSFVNGPLSEFYRQRQGAGVFSIKSPADVATLPAVTYANATQWSEYIRESTHSGVLTTPAFLYRFPTQRARVNEFYEAFLCKHFAPAADANLPSPDDICNRSNNLATRCGCNYCHATIEPTGAHWGRYAERSALFLSPDQFPKLDVKCRDCAINGDTNCGGECSQYVMQAFDGDGANSLGLLKTYLYRSADEEKNIEGGPQTLVKRMMETGDLERCTVKRVWNEFLGRAMTVEEQRMYLQTLSQDFAKNNHSLKGLIEQVVMSDAYRRID</sequence>
<evidence type="ECO:0000256" key="1">
    <source>
        <dbReference type="SAM" id="MobiDB-lite"/>
    </source>
</evidence>
<accession>A0A7X4Y735</accession>
<dbReference type="Proteomes" id="UP000537825">
    <property type="component" value="Unassembled WGS sequence"/>
</dbReference>
<proteinExistence type="predicted"/>
<feature type="compositionally biased region" description="Polar residues" evidence="1">
    <location>
        <begin position="140"/>
        <end position="153"/>
    </location>
</feature>
<gene>
    <name evidence="3" type="ORF">GTZ93_04215</name>
</gene>
<comment type="caution">
    <text evidence="3">The sequence shown here is derived from an EMBL/GenBank/DDBJ whole genome shotgun (WGS) entry which is preliminary data.</text>
</comment>
<protein>
    <submittedName>
        <fullName evidence="3">DUF1585 domain-containing protein</fullName>
    </submittedName>
</protein>
<feature type="region of interest" description="Disordered" evidence="1">
    <location>
        <begin position="137"/>
        <end position="159"/>
    </location>
</feature>
<dbReference type="EMBL" id="JAAAPK010000001">
    <property type="protein sequence ID" value="NBC39022.1"/>
    <property type="molecule type" value="Genomic_DNA"/>
</dbReference>
<keyword evidence="2" id="KW-0732">Signal</keyword>
<evidence type="ECO:0000256" key="2">
    <source>
        <dbReference type="SAM" id="SignalP"/>
    </source>
</evidence>
<feature type="chain" id="PRO_5031283869" evidence="2">
    <location>
        <begin position="24"/>
        <end position="660"/>
    </location>
</feature>
<dbReference type="AlphaFoldDB" id="A0A7X4Y735"/>
<organism evidence="3 4">
    <name type="scientific">Corallococcus exiguus</name>
    <dbReference type="NCBI Taxonomy" id="83462"/>
    <lineage>
        <taxon>Bacteria</taxon>
        <taxon>Pseudomonadati</taxon>
        <taxon>Myxococcota</taxon>
        <taxon>Myxococcia</taxon>
        <taxon>Myxococcales</taxon>
        <taxon>Cystobacterineae</taxon>
        <taxon>Myxococcaceae</taxon>
        <taxon>Corallococcus</taxon>
    </lineage>
</organism>